<dbReference type="SUPFAM" id="SSF53067">
    <property type="entry name" value="Actin-like ATPase domain"/>
    <property type="match status" value="2"/>
</dbReference>
<dbReference type="HOGENOM" id="CLU_1424222_0_0_9"/>
<name>C0C6X7_9FIRM</name>
<evidence type="ECO:0000259" key="4">
    <source>
        <dbReference type="Pfam" id="PF00370"/>
    </source>
</evidence>
<keyword evidence="3 5" id="KW-0418">Kinase</keyword>
<dbReference type="PANTHER" id="PTHR43095:SF5">
    <property type="entry name" value="XYLULOSE KINASE"/>
    <property type="match status" value="1"/>
</dbReference>
<organism evidence="5 6">
    <name type="scientific">[Clostridium] hylemonae DSM 15053</name>
    <dbReference type="NCBI Taxonomy" id="553973"/>
    <lineage>
        <taxon>Bacteria</taxon>
        <taxon>Bacillati</taxon>
        <taxon>Bacillota</taxon>
        <taxon>Clostridia</taxon>
        <taxon>Lachnospirales</taxon>
        <taxon>Lachnospiraceae</taxon>
    </lineage>
</organism>
<evidence type="ECO:0000256" key="2">
    <source>
        <dbReference type="ARBA" id="ARBA00022679"/>
    </source>
</evidence>
<dbReference type="EMBL" id="ABYI02000110">
    <property type="protein sequence ID" value="EEG72071.1"/>
    <property type="molecule type" value="Genomic_DNA"/>
</dbReference>
<reference evidence="5" key="1">
    <citation type="submission" date="2009-02" db="EMBL/GenBank/DDBJ databases">
        <authorList>
            <person name="Fulton L."/>
            <person name="Clifton S."/>
            <person name="Fulton B."/>
            <person name="Xu J."/>
            <person name="Minx P."/>
            <person name="Pepin K.H."/>
            <person name="Johnson M."/>
            <person name="Bhonagiri V."/>
            <person name="Nash W.E."/>
            <person name="Mardis E.R."/>
            <person name="Wilson R.K."/>
        </authorList>
    </citation>
    <scope>NUCLEOTIDE SEQUENCE [LARGE SCALE GENOMIC DNA]</scope>
    <source>
        <strain evidence="5">DSM 15053</strain>
    </source>
</reference>
<dbReference type="eggNOG" id="COG1070">
    <property type="taxonomic scope" value="Bacteria"/>
</dbReference>
<dbReference type="Gene3D" id="3.30.420.40">
    <property type="match status" value="2"/>
</dbReference>
<dbReference type="InterPro" id="IPR018484">
    <property type="entry name" value="FGGY_N"/>
</dbReference>
<proteinExistence type="inferred from homology"/>
<protein>
    <submittedName>
        <fullName evidence="5">Carbohydrate kinase, FGGY family protein</fullName>
    </submittedName>
</protein>
<evidence type="ECO:0000256" key="1">
    <source>
        <dbReference type="ARBA" id="ARBA00009156"/>
    </source>
</evidence>
<sequence>MYGRTYKMLLAKDYIICRLTGNFVTDHSEASGTDAFDLRNRRWSEEILSAAEIEMEKMPELNASTDVVGQLLPEAAQALGLKKETRVVCGGGDGPCSALGAGSIEKGQMFLSFGTSAWIAGTSEEVFLDKEKTLICFGHVIPGKYMPCGTMQAAGSSYSYIRKTLCREEERRAQDEGIPVYDILNRLVTDS</sequence>
<evidence type="ECO:0000256" key="3">
    <source>
        <dbReference type="ARBA" id="ARBA00022777"/>
    </source>
</evidence>
<evidence type="ECO:0000313" key="6">
    <source>
        <dbReference type="Proteomes" id="UP000004893"/>
    </source>
</evidence>
<gene>
    <name evidence="5" type="ORF">CLOHYLEM_07866</name>
</gene>
<accession>C0C6X7</accession>
<feature type="non-terminal residue" evidence="5">
    <location>
        <position position="191"/>
    </location>
</feature>
<feature type="domain" description="Carbohydrate kinase FGGY N-terminal" evidence="4">
    <location>
        <begin position="6"/>
        <end position="100"/>
    </location>
</feature>
<dbReference type="Proteomes" id="UP000004893">
    <property type="component" value="Unassembled WGS sequence"/>
</dbReference>
<dbReference type="GO" id="GO:0005975">
    <property type="term" value="P:carbohydrate metabolic process"/>
    <property type="evidence" value="ECO:0007669"/>
    <property type="project" value="InterPro"/>
</dbReference>
<comment type="similarity">
    <text evidence="1">Belongs to the FGGY kinase family.</text>
</comment>
<dbReference type="Pfam" id="PF00370">
    <property type="entry name" value="FGGY_N"/>
    <property type="match status" value="1"/>
</dbReference>
<comment type="caution">
    <text evidence="5">The sequence shown here is derived from an EMBL/GenBank/DDBJ whole genome shotgun (WGS) entry which is preliminary data.</text>
</comment>
<dbReference type="PANTHER" id="PTHR43095">
    <property type="entry name" value="SUGAR KINASE"/>
    <property type="match status" value="1"/>
</dbReference>
<dbReference type="AlphaFoldDB" id="C0C6X7"/>
<dbReference type="GO" id="GO:0016301">
    <property type="term" value="F:kinase activity"/>
    <property type="evidence" value="ECO:0007669"/>
    <property type="project" value="UniProtKB-KW"/>
</dbReference>
<dbReference type="InterPro" id="IPR043129">
    <property type="entry name" value="ATPase_NBD"/>
</dbReference>
<keyword evidence="2" id="KW-0808">Transferase</keyword>
<reference evidence="5" key="2">
    <citation type="submission" date="2013-06" db="EMBL/GenBank/DDBJ databases">
        <title>Draft genome sequence of Clostridium hylemonae (DSM 15053).</title>
        <authorList>
            <person name="Sudarsanam P."/>
            <person name="Ley R."/>
            <person name="Guruge J."/>
            <person name="Turnbaugh P.J."/>
            <person name="Mahowald M."/>
            <person name="Liep D."/>
            <person name="Gordon J."/>
        </authorList>
    </citation>
    <scope>NUCLEOTIDE SEQUENCE</scope>
    <source>
        <strain evidence="5">DSM 15053</strain>
    </source>
</reference>
<evidence type="ECO:0000313" key="5">
    <source>
        <dbReference type="EMBL" id="EEG72071.1"/>
    </source>
</evidence>
<dbReference type="InterPro" id="IPR050406">
    <property type="entry name" value="FGGY_Carb_Kinase"/>
</dbReference>
<keyword evidence="6" id="KW-1185">Reference proteome</keyword>